<evidence type="ECO:0000256" key="1">
    <source>
        <dbReference type="SAM" id="MobiDB-lite"/>
    </source>
</evidence>
<name>A0ABN8Z2V0_RANTA</name>
<dbReference type="Proteomes" id="UP001176941">
    <property type="component" value="Chromosome 28"/>
</dbReference>
<sequence>MGSQALDVHRLLIFSRCLVRVGAGSDLVLLPCSVPRPAVWGGSGLRSLEQKPRGSVSAGPLPGRSPAPSMTPSLQRGPVLEPRACYGPSAWTWACAGSPGCSPSPRLLLLRCLLQQQ</sequence>
<evidence type="ECO:0000313" key="2">
    <source>
        <dbReference type="EMBL" id="CAI9168152.1"/>
    </source>
</evidence>
<feature type="region of interest" description="Disordered" evidence="1">
    <location>
        <begin position="42"/>
        <end position="75"/>
    </location>
</feature>
<evidence type="ECO:0000313" key="3">
    <source>
        <dbReference type="Proteomes" id="UP001176941"/>
    </source>
</evidence>
<accession>A0ABN8Z2V0</accession>
<protein>
    <submittedName>
        <fullName evidence="2">Uncharacterized protein</fullName>
    </submittedName>
</protein>
<organism evidence="2 3">
    <name type="scientific">Rangifer tarandus platyrhynchus</name>
    <name type="common">Svalbard reindeer</name>
    <dbReference type="NCBI Taxonomy" id="3082113"/>
    <lineage>
        <taxon>Eukaryota</taxon>
        <taxon>Metazoa</taxon>
        <taxon>Chordata</taxon>
        <taxon>Craniata</taxon>
        <taxon>Vertebrata</taxon>
        <taxon>Euteleostomi</taxon>
        <taxon>Mammalia</taxon>
        <taxon>Eutheria</taxon>
        <taxon>Laurasiatheria</taxon>
        <taxon>Artiodactyla</taxon>
        <taxon>Ruminantia</taxon>
        <taxon>Pecora</taxon>
        <taxon>Cervidae</taxon>
        <taxon>Odocoileinae</taxon>
        <taxon>Rangifer</taxon>
    </lineage>
</organism>
<dbReference type="EMBL" id="OX459964">
    <property type="protein sequence ID" value="CAI9168152.1"/>
    <property type="molecule type" value="Genomic_DNA"/>
</dbReference>
<gene>
    <name evidence="2" type="ORF">MRATA1EN1_LOCUS17114</name>
</gene>
<proteinExistence type="predicted"/>
<reference evidence="2" key="1">
    <citation type="submission" date="2023-04" db="EMBL/GenBank/DDBJ databases">
        <authorList>
            <consortium name="ELIXIR-Norway"/>
        </authorList>
    </citation>
    <scope>NUCLEOTIDE SEQUENCE [LARGE SCALE GENOMIC DNA]</scope>
</reference>
<keyword evidence="3" id="KW-1185">Reference proteome</keyword>